<feature type="domain" description="HAT C-terminal dimerisation" evidence="1">
    <location>
        <begin position="12"/>
        <end position="80"/>
    </location>
</feature>
<feature type="non-terminal residue" evidence="2">
    <location>
        <position position="1"/>
    </location>
</feature>
<dbReference type="InterPro" id="IPR012337">
    <property type="entry name" value="RNaseH-like_sf"/>
</dbReference>
<accession>E2AIA3</accession>
<dbReference type="PANTHER" id="PTHR47611:SF1">
    <property type="entry name" value="CCHC-TYPE DOMAIN-CONTAINING PROTEIN"/>
    <property type="match status" value="1"/>
</dbReference>
<feature type="non-terminal residue" evidence="2">
    <location>
        <position position="85"/>
    </location>
</feature>
<keyword evidence="3" id="KW-1185">Reference proteome</keyword>
<proteinExistence type="predicted"/>
<gene>
    <name evidence="2" type="ORF">EAG_13285</name>
</gene>
<dbReference type="PANTHER" id="PTHR47611">
    <property type="entry name" value="HAT DIMERISATION DOMAIN, C-TERMINAL"/>
    <property type="match status" value="1"/>
</dbReference>
<dbReference type="Pfam" id="PF05699">
    <property type="entry name" value="Dimer_Tnp_hAT"/>
    <property type="match status" value="1"/>
</dbReference>
<dbReference type="EMBL" id="GL439751">
    <property type="protein sequence ID" value="EFN66836.1"/>
    <property type="molecule type" value="Genomic_DNA"/>
</dbReference>
<dbReference type="GO" id="GO:0046983">
    <property type="term" value="F:protein dimerization activity"/>
    <property type="evidence" value="ECO:0007669"/>
    <property type="project" value="InterPro"/>
</dbReference>
<dbReference type="InterPro" id="IPR008906">
    <property type="entry name" value="HATC_C_dom"/>
</dbReference>
<sequence>VIEVKKYLHIVEFVEDPLQWWNKMKLSLPNLYKLVCSIYVIPITSSASERAFSSADLLITAKRSTLKPLKANKILFIHDNFKLIK</sequence>
<dbReference type="InParanoid" id="E2AIA3"/>
<dbReference type="Proteomes" id="UP000000311">
    <property type="component" value="Unassembled WGS sequence"/>
</dbReference>
<dbReference type="SUPFAM" id="SSF53098">
    <property type="entry name" value="Ribonuclease H-like"/>
    <property type="match status" value="1"/>
</dbReference>
<reference evidence="2 3" key="1">
    <citation type="journal article" date="2010" name="Science">
        <title>Genomic comparison of the ants Camponotus floridanus and Harpegnathos saltator.</title>
        <authorList>
            <person name="Bonasio R."/>
            <person name="Zhang G."/>
            <person name="Ye C."/>
            <person name="Mutti N.S."/>
            <person name="Fang X."/>
            <person name="Qin N."/>
            <person name="Donahue G."/>
            <person name="Yang P."/>
            <person name="Li Q."/>
            <person name="Li C."/>
            <person name="Zhang P."/>
            <person name="Huang Z."/>
            <person name="Berger S.L."/>
            <person name="Reinberg D."/>
            <person name="Wang J."/>
            <person name="Liebig J."/>
        </authorList>
    </citation>
    <scope>NUCLEOTIDE SEQUENCE [LARGE SCALE GENOMIC DNA]</scope>
    <source>
        <strain evidence="3">C129</strain>
    </source>
</reference>
<protein>
    <submittedName>
        <fullName evidence="2">Zinc finger BED domain-containing protein 1</fullName>
    </submittedName>
</protein>
<organism evidence="3">
    <name type="scientific">Camponotus floridanus</name>
    <name type="common">Florida carpenter ant</name>
    <dbReference type="NCBI Taxonomy" id="104421"/>
    <lineage>
        <taxon>Eukaryota</taxon>
        <taxon>Metazoa</taxon>
        <taxon>Ecdysozoa</taxon>
        <taxon>Arthropoda</taxon>
        <taxon>Hexapoda</taxon>
        <taxon>Insecta</taxon>
        <taxon>Pterygota</taxon>
        <taxon>Neoptera</taxon>
        <taxon>Endopterygota</taxon>
        <taxon>Hymenoptera</taxon>
        <taxon>Apocrita</taxon>
        <taxon>Aculeata</taxon>
        <taxon>Formicoidea</taxon>
        <taxon>Formicidae</taxon>
        <taxon>Formicinae</taxon>
        <taxon>Camponotus</taxon>
    </lineage>
</organism>
<dbReference type="OMA" id="WWRDNSY"/>
<dbReference type="AlphaFoldDB" id="E2AIA3"/>
<evidence type="ECO:0000313" key="3">
    <source>
        <dbReference type="Proteomes" id="UP000000311"/>
    </source>
</evidence>
<evidence type="ECO:0000259" key="1">
    <source>
        <dbReference type="Pfam" id="PF05699"/>
    </source>
</evidence>
<name>E2AIA3_CAMFO</name>
<evidence type="ECO:0000313" key="2">
    <source>
        <dbReference type="EMBL" id="EFN66836.1"/>
    </source>
</evidence>